<reference evidence="1 2" key="1">
    <citation type="journal article" date="2012" name="J. Virol.">
        <title>Complete Genome Sequences of 138 Mycobacteriophages.</title>
        <authorList>
            <consortium name="the Science Education Alliance Phage Hunters Advancing Genomics and Evolutionary Science Program"/>
            <consortium name="the KwaZulu-Natal Research Institute for Tuberculosis and HIV Mycobacterial Genetics Course Students"/>
            <consortium name="the Phage Hunters Integrating Research and Education Program"/>
            <person name="Hatfull G.F."/>
        </authorList>
    </citation>
    <scope>NUCLEOTIDE SEQUENCE [LARGE SCALE GENOMIC DNA]</scope>
</reference>
<gene>
    <name evidence="1" type="primary">37</name>
    <name evidence="1" type="ORF">LINSTU_37</name>
</gene>
<dbReference type="KEGG" id="vg:18562468"/>
<evidence type="ECO:0000313" key="2">
    <source>
        <dbReference type="Proteomes" id="UP000000696"/>
    </source>
</evidence>
<accession>G1JXD4</accession>
<name>G1JXD4_9CAUD</name>
<sequence>MRNLWNPGNDLPYRSVILGVRHRHTHTRSPQMNAKTATIVQIDEIAAANGWVRTDEWDSPGFRTWQRGEDKLFVSIGGDYSKVRPVVVSGIRFNKAPVRGGDRRAKIIEILSA</sequence>
<evidence type="ECO:0000313" key="1">
    <source>
        <dbReference type="EMBL" id="AEL98280.1"/>
    </source>
</evidence>
<protein>
    <submittedName>
        <fullName evidence="1">Uncharacterized protein</fullName>
    </submittedName>
</protein>
<proteinExistence type="predicted"/>
<organism evidence="1 2">
    <name type="scientific">Mycobacterium phage LinStu</name>
    <dbReference type="NCBI Taxonomy" id="1074307"/>
    <lineage>
        <taxon>Viruses</taxon>
        <taxon>Duplodnaviria</taxon>
        <taxon>Heunggongvirae</taxon>
        <taxon>Uroviricota</taxon>
        <taxon>Caudoviricetes</taxon>
        <taxon>Ceeclamvirinae</taxon>
        <taxon>Bixzunavirus</taxon>
        <taxon>Bixzunavirus Bxz1</taxon>
    </lineage>
</organism>
<dbReference type="Proteomes" id="UP000000696">
    <property type="component" value="Segment"/>
</dbReference>
<dbReference type="RefSeq" id="YP_009014631.1">
    <property type="nucleotide sequence ID" value="NC_023714.1"/>
</dbReference>
<dbReference type="EMBL" id="JN412592">
    <property type="protein sequence ID" value="AEL98280.1"/>
    <property type="molecule type" value="Genomic_DNA"/>
</dbReference>
<dbReference type="GeneID" id="18562468"/>